<dbReference type="KEGG" id="rain:Rai3103_06565"/>
<name>A0A5Q2F8T8_9ACTN</name>
<organism evidence="2 3">
    <name type="scientific">Raineyella fluvialis</name>
    <dbReference type="NCBI Taxonomy" id="2662261"/>
    <lineage>
        <taxon>Bacteria</taxon>
        <taxon>Bacillati</taxon>
        <taxon>Actinomycetota</taxon>
        <taxon>Actinomycetes</taxon>
        <taxon>Propionibacteriales</taxon>
        <taxon>Propionibacteriaceae</taxon>
        <taxon>Raineyella</taxon>
    </lineage>
</organism>
<evidence type="ECO:0000313" key="2">
    <source>
        <dbReference type="EMBL" id="QGF23380.1"/>
    </source>
</evidence>
<dbReference type="EMBL" id="CP045725">
    <property type="protein sequence ID" value="QGF23380.1"/>
    <property type="molecule type" value="Genomic_DNA"/>
</dbReference>
<evidence type="ECO:0000256" key="1">
    <source>
        <dbReference type="SAM" id="MobiDB-lite"/>
    </source>
</evidence>
<feature type="region of interest" description="Disordered" evidence="1">
    <location>
        <begin position="1"/>
        <end position="39"/>
    </location>
</feature>
<protein>
    <submittedName>
        <fullName evidence="2">Uncharacterized protein</fullName>
    </submittedName>
</protein>
<sequence>MSDNARLEPADGNVPLRRPSTRLRQFTPRPEAAEESDSVVLQRNVLRPNNASATEHQTGRRHVVAGDLPDWEPLPPGELFLSRPSGR</sequence>
<keyword evidence="3" id="KW-1185">Reference proteome</keyword>
<dbReference type="Proteomes" id="UP000386847">
    <property type="component" value="Chromosome"/>
</dbReference>
<feature type="region of interest" description="Disordered" evidence="1">
    <location>
        <begin position="66"/>
        <end position="87"/>
    </location>
</feature>
<dbReference type="AlphaFoldDB" id="A0A5Q2F8T8"/>
<evidence type="ECO:0000313" key="3">
    <source>
        <dbReference type="Proteomes" id="UP000386847"/>
    </source>
</evidence>
<dbReference type="RefSeq" id="WP_153571911.1">
    <property type="nucleotide sequence ID" value="NZ_CP045725.1"/>
</dbReference>
<reference evidence="2 3" key="1">
    <citation type="submission" date="2019-10" db="EMBL/GenBank/DDBJ databases">
        <title>Genomic analysis of Raineyella sp. CBA3103.</title>
        <authorList>
            <person name="Roh S.W."/>
        </authorList>
    </citation>
    <scope>NUCLEOTIDE SEQUENCE [LARGE SCALE GENOMIC DNA]</scope>
    <source>
        <strain evidence="2 3">CBA3103</strain>
    </source>
</reference>
<proteinExistence type="predicted"/>
<gene>
    <name evidence="2" type="ORF">Rai3103_06565</name>
</gene>
<accession>A0A5Q2F8T8</accession>